<proteinExistence type="predicted"/>
<evidence type="ECO:0000256" key="2">
    <source>
        <dbReference type="ARBA" id="ARBA00022695"/>
    </source>
</evidence>
<sequence>MFNTERVLSRHVRAKGEDGRDIVRLWTRDRLSESAADTVRKWRSSVKRELSLADEDNGMSRSVTLSRLAVLDKWFDQIQDQTISESTLHNLAAMSLAPRNDITSQLPDTFSKEYPRYYASAPPLNVPEVRTARLKDEHGLRRPFLSVSQETGPIPSGPGTAADLVCRLPENVGDRPQSFSAVPPRIYDYIDESADNWLDSFDGNTPTLSWGAFATSRVHLVAHTNKTQYAGNYGIILNAIDHGLPTLKLRELPKPRLGALEDVRINKSAHPGFYSRRFAKNKYDRIDVQRDIARDLFSRTARKPHADTSLWMCGAREKRNDVDNGDPIKSRLILMPETAPALVSSMYSQPVGDLIAHHESPIHIGTKSGRNAHESFCKLFDPCEYTIAADWKSFDSCVSEHLIVGAFMIIRSMFPDGDDVDNHFLYFMSSMVFKNVVTPGGYVYRIRRGLPSGSPWTSVIGSLVNWLVLYTTLSGLMNPHDANQIPLALCGDDMLIGLPTVSETYPHGATAPTTSEIFRRAKWLWGFESKSSQQHDGFFSSCWPERCMPFLGTRYRWGQFPCKSDLELMPLWALPTKRPGPLEYEMYLFKFMEHTPPFNTGLASRRYDYCRWATIKGKGIKSLPHDVKYLDTILPKAFVFYMSAYAEGGISDAATWSRARVVRLDPIKHGGYQYTDGIKRKRYSRIHAAHHSILHSAQPIPRGYYSPVRTSINQSLRRPNHAAGVYDTILQVRQFVSNVVSRLTGTDVNHARPPPQPD</sequence>
<dbReference type="GO" id="GO:0039694">
    <property type="term" value="P:viral RNA genome replication"/>
    <property type="evidence" value="ECO:0007669"/>
    <property type="project" value="InterPro"/>
</dbReference>
<evidence type="ECO:0000256" key="3">
    <source>
        <dbReference type="ARBA" id="ARBA00022953"/>
    </source>
</evidence>
<name>A0A6M9E8K8_9VIRU</name>
<keyword evidence="1" id="KW-0808">Transferase</keyword>
<dbReference type="InterPro" id="IPR043502">
    <property type="entry name" value="DNA/RNA_pol_sf"/>
</dbReference>
<dbReference type="InterPro" id="IPR001205">
    <property type="entry name" value="RNA-dir_pol_C"/>
</dbReference>
<dbReference type="PROSITE" id="PS50507">
    <property type="entry name" value="RDRP_SSRNA_POS"/>
    <property type="match status" value="1"/>
</dbReference>
<dbReference type="GO" id="GO:0003723">
    <property type="term" value="F:RNA binding"/>
    <property type="evidence" value="ECO:0007669"/>
    <property type="project" value="InterPro"/>
</dbReference>
<dbReference type="Gene3D" id="3.30.70.270">
    <property type="match status" value="1"/>
</dbReference>
<accession>A0A6M9E8K8</accession>
<protein>
    <submittedName>
        <fullName evidence="5">Putative RNA-dependent RNA polymerase</fullName>
    </submittedName>
</protein>
<keyword evidence="2" id="KW-0548">Nucleotidyltransferase</keyword>
<dbReference type="Pfam" id="PF00680">
    <property type="entry name" value="RdRP_1"/>
    <property type="match status" value="1"/>
</dbReference>
<evidence type="ECO:0000256" key="1">
    <source>
        <dbReference type="ARBA" id="ARBA00022679"/>
    </source>
</evidence>
<evidence type="ECO:0000259" key="4">
    <source>
        <dbReference type="PROSITE" id="PS50507"/>
    </source>
</evidence>
<dbReference type="EMBL" id="MT246778">
    <property type="protein sequence ID" value="QKL20127.1"/>
    <property type="molecule type" value="Genomic_RNA"/>
</dbReference>
<dbReference type="InterPro" id="IPR007094">
    <property type="entry name" value="RNA-dir_pol_PSvirus"/>
</dbReference>
<keyword evidence="3" id="KW-0693">Viral RNA replication</keyword>
<dbReference type="InterPro" id="IPR043128">
    <property type="entry name" value="Rev_trsase/Diguanyl_cyclase"/>
</dbReference>
<reference evidence="5" key="1">
    <citation type="journal article" date="2020" name="Arch. Virol.">
        <title>A novel non-segmented double-stranded RNA virus isolated from the basal fungus Conidiobolus sp.</title>
        <authorList>
            <person name="Yang G."/>
            <person name="Hu F."/>
            <person name="Shi N."/>
            <person name="Wang P."/>
            <person name="Huang B."/>
        </authorList>
    </citation>
    <scope>NUCLEOTIDE SEQUENCE</scope>
    <source>
        <strain evidence="5">Soil</strain>
    </source>
</reference>
<dbReference type="GO" id="GO:0006351">
    <property type="term" value="P:DNA-templated transcription"/>
    <property type="evidence" value="ECO:0007669"/>
    <property type="project" value="InterPro"/>
</dbReference>
<dbReference type="SUPFAM" id="SSF56672">
    <property type="entry name" value="DNA/RNA polymerases"/>
    <property type="match status" value="1"/>
</dbReference>
<dbReference type="GO" id="GO:0003968">
    <property type="term" value="F:RNA-directed RNA polymerase activity"/>
    <property type="evidence" value="ECO:0007669"/>
    <property type="project" value="UniProtKB-KW"/>
</dbReference>
<evidence type="ECO:0000313" key="5">
    <source>
        <dbReference type="EMBL" id="QKL20127.1"/>
    </source>
</evidence>
<organism evidence="5">
    <name type="scientific">Conidiobolus non-segmented RNA virus 1</name>
    <dbReference type="NCBI Taxonomy" id="2742942"/>
    <lineage>
        <taxon>Viruses</taxon>
        <taxon>Riboviria</taxon>
        <taxon>dsRNA viruses</taxon>
    </lineage>
</organism>
<keyword evidence="5" id="KW-0696">RNA-directed RNA polymerase</keyword>
<feature type="domain" description="RdRp catalytic" evidence="4">
    <location>
        <begin position="384"/>
        <end position="506"/>
    </location>
</feature>